<dbReference type="PANTHER" id="PTHR11214:SF387">
    <property type="entry name" value="HEXOSYLTRANSFERASE"/>
    <property type="match status" value="1"/>
</dbReference>
<reference evidence="12" key="1">
    <citation type="journal article" date="2022" name="bioRxiv">
        <title>Sequencing and chromosome-scale assembly of the giantPleurodeles waltlgenome.</title>
        <authorList>
            <person name="Brown T."/>
            <person name="Elewa A."/>
            <person name="Iarovenko S."/>
            <person name="Subramanian E."/>
            <person name="Araus A.J."/>
            <person name="Petzold A."/>
            <person name="Susuki M."/>
            <person name="Suzuki K.-i.T."/>
            <person name="Hayashi T."/>
            <person name="Toyoda A."/>
            <person name="Oliveira C."/>
            <person name="Osipova E."/>
            <person name="Leigh N.D."/>
            <person name="Simon A."/>
            <person name="Yun M.H."/>
        </authorList>
    </citation>
    <scope>NUCLEOTIDE SEQUENCE</scope>
    <source>
        <strain evidence="12">20211129_DDA</strain>
        <tissue evidence="12">Liver</tissue>
    </source>
</reference>
<gene>
    <name evidence="12" type="ORF">NDU88_000377</name>
</gene>
<organism evidence="12 13">
    <name type="scientific">Pleurodeles waltl</name>
    <name type="common">Iberian ribbed newt</name>
    <dbReference type="NCBI Taxonomy" id="8319"/>
    <lineage>
        <taxon>Eukaryota</taxon>
        <taxon>Metazoa</taxon>
        <taxon>Chordata</taxon>
        <taxon>Craniata</taxon>
        <taxon>Vertebrata</taxon>
        <taxon>Euteleostomi</taxon>
        <taxon>Amphibia</taxon>
        <taxon>Batrachia</taxon>
        <taxon>Caudata</taxon>
        <taxon>Salamandroidea</taxon>
        <taxon>Salamandridae</taxon>
        <taxon>Pleurodelinae</taxon>
        <taxon>Pleurodeles</taxon>
    </lineage>
</organism>
<comment type="subcellular location">
    <subcellularLocation>
        <location evidence="1 10">Golgi apparatus membrane</location>
        <topology evidence="1 10">Single-pass type II membrane protein</topology>
    </subcellularLocation>
</comment>
<accession>A0AAV7KMP7</accession>
<evidence type="ECO:0000313" key="12">
    <source>
        <dbReference type="EMBL" id="KAJ1080157.1"/>
    </source>
</evidence>
<proteinExistence type="inferred from homology"/>
<dbReference type="GO" id="GO:0006493">
    <property type="term" value="P:protein O-linked glycosylation"/>
    <property type="evidence" value="ECO:0007669"/>
    <property type="project" value="TreeGrafter"/>
</dbReference>
<feature type="compositionally biased region" description="Polar residues" evidence="11">
    <location>
        <begin position="386"/>
        <end position="396"/>
    </location>
</feature>
<keyword evidence="7" id="KW-1133">Transmembrane helix</keyword>
<keyword evidence="6" id="KW-0735">Signal-anchor</keyword>
<evidence type="ECO:0000256" key="10">
    <source>
        <dbReference type="RuleBase" id="RU363063"/>
    </source>
</evidence>
<evidence type="ECO:0000256" key="5">
    <source>
        <dbReference type="ARBA" id="ARBA00022692"/>
    </source>
</evidence>
<evidence type="ECO:0000256" key="2">
    <source>
        <dbReference type="ARBA" id="ARBA00008661"/>
    </source>
</evidence>
<dbReference type="GO" id="GO:0000139">
    <property type="term" value="C:Golgi membrane"/>
    <property type="evidence" value="ECO:0007669"/>
    <property type="project" value="UniProtKB-SubCell"/>
</dbReference>
<dbReference type="EC" id="2.4.1.-" evidence="10"/>
<dbReference type="GO" id="GO:0030311">
    <property type="term" value="P:poly-N-acetyllactosamine biosynthetic process"/>
    <property type="evidence" value="ECO:0007669"/>
    <property type="project" value="TreeGrafter"/>
</dbReference>
<keyword evidence="8 10" id="KW-0333">Golgi apparatus</keyword>
<evidence type="ECO:0000256" key="6">
    <source>
        <dbReference type="ARBA" id="ARBA00022968"/>
    </source>
</evidence>
<dbReference type="InterPro" id="IPR002659">
    <property type="entry name" value="Glyco_trans_31"/>
</dbReference>
<keyword evidence="4" id="KW-0808">Transferase</keyword>
<feature type="compositionally biased region" description="Basic and acidic residues" evidence="11">
    <location>
        <begin position="363"/>
        <end position="385"/>
    </location>
</feature>
<feature type="compositionally biased region" description="Basic and acidic residues" evidence="11">
    <location>
        <begin position="399"/>
        <end position="411"/>
    </location>
</feature>
<evidence type="ECO:0000256" key="11">
    <source>
        <dbReference type="SAM" id="MobiDB-lite"/>
    </source>
</evidence>
<feature type="compositionally biased region" description="Basic and acidic residues" evidence="11">
    <location>
        <begin position="339"/>
        <end position="350"/>
    </location>
</feature>
<dbReference type="PANTHER" id="PTHR11214">
    <property type="entry name" value="BETA-1,3-N-ACETYLGLUCOSAMINYLTRANSFERASE"/>
    <property type="match status" value="1"/>
</dbReference>
<evidence type="ECO:0000313" key="13">
    <source>
        <dbReference type="Proteomes" id="UP001066276"/>
    </source>
</evidence>
<comment type="caution">
    <text evidence="12">The sequence shown here is derived from an EMBL/GenBank/DDBJ whole genome shotgun (WGS) entry which is preliminary data.</text>
</comment>
<keyword evidence="13" id="KW-1185">Reference proteome</keyword>
<dbReference type="Gene3D" id="3.90.550.50">
    <property type="match status" value="1"/>
</dbReference>
<dbReference type="Pfam" id="PF01762">
    <property type="entry name" value="Galactosyl_T"/>
    <property type="match status" value="1"/>
</dbReference>
<keyword evidence="9" id="KW-0472">Membrane</keyword>
<evidence type="ECO:0000256" key="7">
    <source>
        <dbReference type="ARBA" id="ARBA00022989"/>
    </source>
</evidence>
<dbReference type="GO" id="GO:0016262">
    <property type="term" value="F:protein N-acetylglucosaminyltransferase activity"/>
    <property type="evidence" value="ECO:0007669"/>
    <property type="project" value="TreeGrafter"/>
</dbReference>
<sequence>MRLPRGSLKGCSVFLVVCTSLMLYALLYTRQEERSWSTGKPDLFIVPEPQRLFGHSSLEMSDGMFVYHLNLRVYQSEFPYMQHHQCRLQQERLRFCRVAERRTLLLLATKSHPEAFPRRDALRQTWARDAHFSDFVVKHVFLMAQSPNWTLMQQVAEEDAVHKDILLWDFAESHHNLSLKERCFIQWLHNNCKEADFIFKGDDDEYVNPSALVKYLNSTVNVSTAVHGYIHKGSDSERYGKYKITEAMYPSAKYPMFPSGGGYIIPRTFIPALYHASTWIPVFPLDDVYFGFLGLAAGVTYRHDYRFCVKGMCGRTPEALSSHQDNVDVIRVTGNPDIRVPEGMKTEDGLRAAPTLEEEDAGADVRKDERRNREGEQRPPTEKPKTSTVKDTTTNEEVPEGRELHHVPEWT</sequence>
<protein>
    <recommendedName>
        <fullName evidence="10">Hexosyltransferase</fullName>
        <ecNumber evidence="10">2.4.1.-</ecNumber>
    </recommendedName>
</protein>
<dbReference type="EMBL" id="JANPWB010000016">
    <property type="protein sequence ID" value="KAJ1080157.1"/>
    <property type="molecule type" value="Genomic_DNA"/>
</dbReference>
<dbReference type="Proteomes" id="UP001066276">
    <property type="component" value="Chromosome 12"/>
</dbReference>
<keyword evidence="5" id="KW-0812">Transmembrane</keyword>
<evidence type="ECO:0000256" key="9">
    <source>
        <dbReference type="ARBA" id="ARBA00023136"/>
    </source>
</evidence>
<comment type="similarity">
    <text evidence="2 10">Belongs to the glycosyltransferase 31 family.</text>
</comment>
<keyword evidence="3 10" id="KW-0328">Glycosyltransferase</keyword>
<evidence type="ECO:0000256" key="3">
    <source>
        <dbReference type="ARBA" id="ARBA00022676"/>
    </source>
</evidence>
<evidence type="ECO:0000256" key="8">
    <source>
        <dbReference type="ARBA" id="ARBA00023034"/>
    </source>
</evidence>
<name>A0AAV7KMP7_PLEWA</name>
<evidence type="ECO:0000256" key="4">
    <source>
        <dbReference type="ARBA" id="ARBA00022679"/>
    </source>
</evidence>
<dbReference type="AlphaFoldDB" id="A0AAV7KMP7"/>
<evidence type="ECO:0000256" key="1">
    <source>
        <dbReference type="ARBA" id="ARBA00004323"/>
    </source>
</evidence>
<feature type="region of interest" description="Disordered" evidence="11">
    <location>
        <begin position="337"/>
        <end position="411"/>
    </location>
</feature>